<protein>
    <submittedName>
        <fullName evidence="1">Uncharacterized protein</fullName>
    </submittedName>
</protein>
<evidence type="ECO:0000313" key="2">
    <source>
        <dbReference type="Proteomes" id="UP000489600"/>
    </source>
</evidence>
<sequence>MEEYGSMMSLSDLMVHATLASGEGVFHRSNGGGSFERLVLDQSHRTCPSLQIHGLDLHVSFS</sequence>
<dbReference type="AlphaFoldDB" id="A0A565AWI5"/>
<evidence type="ECO:0000313" key="1">
    <source>
        <dbReference type="EMBL" id="VVA93460.1"/>
    </source>
</evidence>
<reference evidence="1" key="1">
    <citation type="submission" date="2019-07" db="EMBL/GenBank/DDBJ databases">
        <authorList>
            <person name="Dittberner H."/>
        </authorList>
    </citation>
    <scope>NUCLEOTIDE SEQUENCE [LARGE SCALE GENOMIC DNA]</scope>
</reference>
<gene>
    <name evidence="1" type="ORF">ANE_LOCUS3905</name>
</gene>
<accession>A0A565AWI5</accession>
<proteinExistence type="predicted"/>
<dbReference type="EMBL" id="CABITT030000002">
    <property type="protein sequence ID" value="VVA93460.1"/>
    <property type="molecule type" value="Genomic_DNA"/>
</dbReference>
<organism evidence="1 2">
    <name type="scientific">Arabis nemorensis</name>
    <dbReference type="NCBI Taxonomy" id="586526"/>
    <lineage>
        <taxon>Eukaryota</taxon>
        <taxon>Viridiplantae</taxon>
        <taxon>Streptophyta</taxon>
        <taxon>Embryophyta</taxon>
        <taxon>Tracheophyta</taxon>
        <taxon>Spermatophyta</taxon>
        <taxon>Magnoliopsida</taxon>
        <taxon>eudicotyledons</taxon>
        <taxon>Gunneridae</taxon>
        <taxon>Pentapetalae</taxon>
        <taxon>rosids</taxon>
        <taxon>malvids</taxon>
        <taxon>Brassicales</taxon>
        <taxon>Brassicaceae</taxon>
        <taxon>Arabideae</taxon>
        <taxon>Arabis</taxon>
    </lineage>
</organism>
<dbReference type="Proteomes" id="UP000489600">
    <property type="component" value="Unassembled WGS sequence"/>
</dbReference>
<keyword evidence="2" id="KW-1185">Reference proteome</keyword>
<comment type="caution">
    <text evidence="1">The sequence shown here is derived from an EMBL/GenBank/DDBJ whole genome shotgun (WGS) entry which is preliminary data.</text>
</comment>
<name>A0A565AWI5_9BRAS</name>